<evidence type="ECO:0000313" key="1">
    <source>
        <dbReference type="EMBL" id="MFC0224992.1"/>
    </source>
</evidence>
<dbReference type="RefSeq" id="WP_380671883.1">
    <property type="nucleotide sequence ID" value="NZ_CP173186.1"/>
</dbReference>
<organism evidence="1 2">
    <name type="scientific">Serratia aquatilis</name>
    <dbReference type="NCBI Taxonomy" id="1737515"/>
    <lineage>
        <taxon>Bacteria</taxon>
        <taxon>Pseudomonadati</taxon>
        <taxon>Pseudomonadota</taxon>
        <taxon>Gammaproteobacteria</taxon>
        <taxon>Enterobacterales</taxon>
        <taxon>Yersiniaceae</taxon>
        <taxon>Serratia</taxon>
    </lineage>
</organism>
<protein>
    <submittedName>
        <fullName evidence="1">Uncharacterized protein</fullName>
    </submittedName>
</protein>
<accession>A0ABV6E7N0</accession>
<dbReference type="EMBL" id="JBHLXG010000003">
    <property type="protein sequence ID" value="MFC0224992.1"/>
    <property type="molecule type" value="Genomic_DNA"/>
</dbReference>
<proteinExistence type="predicted"/>
<comment type="caution">
    <text evidence="1">The sequence shown here is derived from an EMBL/GenBank/DDBJ whole genome shotgun (WGS) entry which is preliminary data.</text>
</comment>
<keyword evidence="2" id="KW-1185">Reference proteome</keyword>
<sequence length="499" mass="58148">MAYIIDRGILTSLDTYDKFIEDVHKIRFIGKDKRQSPTFYKEIQQFLQHLVCNVFLYAEDTGPDDPYTTFSPISSVLGKKKLKFVFEQSKYLCCDRALELIAEAGIIKIKSHDFGKGLSRLFALSKAHLRRWFGDQKHAEYMQRTDRFIYLTTALRRRNIDSFTEESLIRKALSECRKPKHAVRHIMSRETQVYMREVYRNMGGLRINLDKLQAYQPLNEREALQKTMFLNHLAERGCRLVSSVPLVVEYWPEYKVADLGTRSFEKHGGFQALKSEIKWHIFEGYNYDIESSQLTILRHELEKYGLKCVRLKKITKEKVMRRFDIDEGSAKTLIYSLIYSLGEVRKHKESEVFNILCNAYGYDVAVEKADSWREFIRPIRKKLKQLVEIYIGQGVNCPGRGLAIRNAVRQTYLINPKKITHKNRCRILSHMFQGIESLATYETILLNPGVCGSSEHDGLVSSVPLKWVHPYLRLKLKHQSIPEVGSDKLKGRSKSITRF</sequence>
<dbReference type="Proteomes" id="UP001589792">
    <property type="component" value="Unassembled WGS sequence"/>
</dbReference>
<reference evidence="1 2" key="1">
    <citation type="submission" date="2024-09" db="EMBL/GenBank/DDBJ databases">
        <authorList>
            <person name="Sun Q."/>
            <person name="Mori K."/>
        </authorList>
    </citation>
    <scope>NUCLEOTIDE SEQUENCE [LARGE SCALE GENOMIC DNA]</scope>
    <source>
        <strain evidence="1 2">CCM 8626</strain>
    </source>
</reference>
<gene>
    <name evidence="1" type="ORF">ACFFJ3_00455</name>
</gene>
<evidence type="ECO:0000313" key="2">
    <source>
        <dbReference type="Proteomes" id="UP001589792"/>
    </source>
</evidence>
<name>A0ABV6E7N0_9GAMM</name>